<dbReference type="EMBL" id="CM000782">
    <property type="protein sequence ID" value="AQK85776.1"/>
    <property type="molecule type" value="Genomic_DNA"/>
</dbReference>
<dbReference type="InterPro" id="IPR033389">
    <property type="entry name" value="AUX/IAA_dom"/>
</dbReference>
<reference evidence="4" key="1">
    <citation type="submission" date="2015-12" db="EMBL/GenBank/DDBJ databases">
        <title>Update maize B73 reference genome by single molecule sequencing technologies.</title>
        <authorList>
            <consortium name="Maize Genome Sequencing Project"/>
            <person name="Ware D."/>
        </authorList>
    </citation>
    <scope>NUCLEOTIDE SEQUENCE</scope>
    <source>
        <tissue evidence="4">Seedling</tissue>
    </source>
</reference>
<feature type="region of interest" description="Disordered" evidence="2">
    <location>
        <begin position="29"/>
        <end position="57"/>
    </location>
</feature>
<evidence type="ECO:0000259" key="3">
    <source>
        <dbReference type="Pfam" id="PF02309"/>
    </source>
</evidence>
<evidence type="ECO:0000256" key="2">
    <source>
        <dbReference type="SAM" id="MobiDB-lite"/>
    </source>
</evidence>
<evidence type="ECO:0000256" key="1">
    <source>
        <dbReference type="RuleBase" id="RU004549"/>
    </source>
</evidence>
<feature type="region of interest" description="Disordered" evidence="2">
    <location>
        <begin position="147"/>
        <end position="175"/>
    </location>
</feature>
<comment type="similarity">
    <text evidence="1">Belongs to the Aux/IAA family.</text>
</comment>
<dbReference type="Pfam" id="PF02309">
    <property type="entry name" value="AUX_IAA"/>
    <property type="match status" value="1"/>
</dbReference>
<accession>A0A3L6E7R2</accession>
<sequence>MSVDTERSSTESSAASRLGYEDTTLALTLRLPGSDSGRSSSLAAPSDAATSPKARVVGWPPVRSYRKNALADSSKASHAANFVKVVVSRRPLAFSGQSRPSPARPWPPAAALFCSARRALNLAPARRLDLPGAAPLLIFLARASSPWPAAGRQVSRVADISSQRSSSNSKDSKAR</sequence>
<gene>
    <name evidence="4" type="ORF">ZEAMMB73_Zm00001d038141</name>
</gene>
<keyword evidence="1" id="KW-0927">Auxin signaling pathway</keyword>
<name>A0A1D6M3P7_MAIZE</name>
<dbReference type="GO" id="GO:0009734">
    <property type="term" value="P:auxin-activated signaling pathway"/>
    <property type="evidence" value="ECO:0007669"/>
    <property type="project" value="UniProtKB-UniRule"/>
</dbReference>
<dbReference type="GO" id="GO:0005634">
    <property type="term" value="C:nucleus"/>
    <property type="evidence" value="ECO:0007669"/>
    <property type="project" value="UniProtKB-SubCell"/>
</dbReference>
<feature type="domain" description="AUX/IAA" evidence="3">
    <location>
        <begin position="41"/>
        <end position="78"/>
    </location>
</feature>
<proteinExistence type="inferred from homology"/>
<dbReference type="InParanoid" id="A0A1D6M3P7"/>
<keyword evidence="1" id="KW-0805">Transcription regulation</keyword>
<protein>
    <recommendedName>
        <fullName evidence="1">Auxin-responsive protein</fullName>
    </recommendedName>
</protein>
<evidence type="ECO:0000313" key="4">
    <source>
        <dbReference type="EMBL" id="AQK85776.1"/>
    </source>
</evidence>
<dbReference type="AlphaFoldDB" id="A0A1D6M3P7"/>
<comment type="subcellular location">
    <subcellularLocation>
        <location evidence="1">Nucleus</location>
    </subcellularLocation>
</comment>
<comment type="function">
    <text evidence="1">Aux/IAA proteins are short-lived transcriptional factors that function as repressors of early auxin response genes at low auxin concentrations.</text>
</comment>
<dbReference type="STRING" id="4577.A0A1D6M3P7"/>
<accession>A0A1D6M3P7</accession>
<keyword evidence="1" id="KW-0804">Transcription</keyword>
<organism evidence="4">
    <name type="scientific">Zea mays</name>
    <name type="common">Maize</name>
    <dbReference type="NCBI Taxonomy" id="4577"/>
    <lineage>
        <taxon>Eukaryota</taxon>
        <taxon>Viridiplantae</taxon>
        <taxon>Streptophyta</taxon>
        <taxon>Embryophyta</taxon>
        <taxon>Tracheophyta</taxon>
        <taxon>Spermatophyta</taxon>
        <taxon>Magnoliopsida</taxon>
        <taxon>Liliopsida</taxon>
        <taxon>Poales</taxon>
        <taxon>Poaceae</taxon>
        <taxon>PACMAD clade</taxon>
        <taxon>Panicoideae</taxon>
        <taxon>Andropogonodae</taxon>
        <taxon>Andropogoneae</taxon>
        <taxon>Tripsacinae</taxon>
        <taxon>Zea</taxon>
    </lineage>
</organism>
<keyword evidence="1" id="KW-0539">Nucleus</keyword>
<keyword evidence="1" id="KW-0678">Repressor</keyword>
<comment type="subunit">
    <text evidence="1">Homodimers and heterodimers.</text>
</comment>